<dbReference type="Pfam" id="PF01863">
    <property type="entry name" value="YgjP-like"/>
    <property type="match status" value="1"/>
</dbReference>
<feature type="domain" description="YgjP-like metallopeptidase" evidence="1">
    <location>
        <begin position="21"/>
        <end position="225"/>
    </location>
</feature>
<dbReference type="EMBL" id="FNQG01000005">
    <property type="protein sequence ID" value="SDZ94591.1"/>
    <property type="molecule type" value="Genomic_DNA"/>
</dbReference>
<proteinExistence type="predicted"/>
<sequence>MQMQVAEIAIEVQKKKIKNMHLYVKPPCGRVVISAPLRVPNKTIELFARTNLPWVRRQIKKFQEQPRAAKRQYVSGETFYLWGAPYRLVVIESQKPAYKIMGDKILLYLPKKSSVDWREKFMREVYRAELIKKAEVLLPKWEAITGLKSNEWRTKYMKTRWGTCNIVAKRIWLNVQLAQKPTICLEYVILHELTHLIEKHHNARFYGYVAKYMPDWQEIRARLNNLRLDVEG</sequence>
<evidence type="ECO:0000259" key="1">
    <source>
        <dbReference type="Pfam" id="PF01863"/>
    </source>
</evidence>
<evidence type="ECO:0000313" key="3">
    <source>
        <dbReference type="Proteomes" id="UP000183469"/>
    </source>
</evidence>
<dbReference type="PANTHER" id="PTHR30399:SF1">
    <property type="entry name" value="UTP PYROPHOSPHATASE"/>
    <property type="match status" value="1"/>
</dbReference>
<dbReference type="InterPro" id="IPR002725">
    <property type="entry name" value="YgjP-like_metallopeptidase"/>
</dbReference>
<dbReference type="Proteomes" id="UP000183469">
    <property type="component" value="Unassembled WGS sequence"/>
</dbReference>
<dbReference type="RefSeq" id="WP_074671694.1">
    <property type="nucleotide sequence ID" value="NZ_FNQG01000005.1"/>
</dbReference>
<dbReference type="InterPro" id="IPR053136">
    <property type="entry name" value="UTP_pyrophosphatase-like"/>
</dbReference>
<organism evidence="2 3">
    <name type="scientific">Selenomonas ruminantium</name>
    <dbReference type="NCBI Taxonomy" id="971"/>
    <lineage>
        <taxon>Bacteria</taxon>
        <taxon>Bacillati</taxon>
        <taxon>Bacillota</taxon>
        <taxon>Negativicutes</taxon>
        <taxon>Selenomonadales</taxon>
        <taxon>Selenomonadaceae</taxon>
        <taxon>Selenomonas</taxon>
    </lineage>
</organism>
<dbReference type="CDD" id="cd07344">
    <property type="entry name" value="M48_yhfN_like"/>
    <property type="match status" value="1"/>
</dbReference>
<dbReference type="AlphaFoldDB" id="A0A1H3X6L3"/>
<name>A0A1H3X6L3_SELRU</name>
<dbReference type="PANTHER" id="PTHR30399">
    <property type="entry name" value="UNCHARACTERIZED PROTEIN YGJP"/>
    <property type="match status" value="1"/>
</dbReference>
<dbReference type="Gene3D" id="3.30.2010.10">
    <property type="entry name" value="Metalloproteases ('zincins'), catalytic domain"/>
    <property type="match status" value="1"/>
</dbReference>
<evidence type="ECO:0000313" key="2">
    <source>
        <dbReference type="EMBL" id="SDZ94591.1"/>
    </source>
</evidence>
<dbReference type="OrthoDB" id="9811177at2"/>
<protein>
    <recommendedName>
        <fullName evidence="1">YgjP-like metallopeptidase domain-containing protein</fullName>
    </recommendedName>
</protein>
<accession>A0A1H3X6L3</accession>
<reference evidence="2 3" key="1">
    <citation type="submission" date="2016-10" db="EMBL/GenBank/DDBJ databases">
        <authorList>
            <person name="de Groot N.N."/>
        </authorList>
    </citation>
    <scope>NUCLEOTIDE SEQUENCE [LARGE SCALE GENOMIC DNA]</scope>
    <source>
        <strain evidence="2 3">DSM 2872</strain>
    </source>
</reference>
<gene>
    <name evidence="2" type="ORF">SAMN05660648_01306</name>
</gene>